<protein>
    <submittedName>
        <fullName evidence="1">Uncharacterized protein</fullName>
    </submittedName>
</protein>
<dbReference type="AlphaFoldDB" id="A0A0F9P1V4"/>
<reference evidence="1" key="1">
    <citation type="journal article" date="2015" name="Nature">
        <title>Complex archaea that bridge the gap between prokaryotes and eukaryotes.</title>
        <authorList>
            <person name="Spang A."/>
            <person name="Saw J.H."/>
            <person name="Jorgensen S.L."/>
            <person name="Zaremba-Niedzwiedzka K."/>
            <person name="Martijn J."/>
            <person name="Lind A.E."/>
            <person name="van Eijk R."/>
            <person name="Schleper C."/>
            <person name="Guy L."/>
            <person name="Ettema T.J."/>
        </authorList>
    </citation>
    <scope>NUCLEOTIDE SEQUENCE</scope>
</reference>
<name>A0A0F9P1V4_9ZZZZ</name>
<sequence length="119" mass="14296">MEKQSSFTPEKFGELHLEQLKVFTENQKRDLKNDSPDMLTNFIERKDYLYQTIIEEYGIIIVKIINDYNLDTKSRLPINYTLVDITKFFNTVLLKNQLQCLRDFDSFSIELMKDRFDIK</sequence>
<comment type="caution">
    <text evidence="1">The sequence shown here is derived from an EMBL/GenBank/DDBJ whole genome shotgun (WGS) entry which is preliminary data.</text>
</comment>
<evidence type="ECO:0000313" key="1">
    <source>
        <dbReference type="EMBL" id="KKM95100.1"/>
    </source>
</evidence>
<gene>
    <name evidence="1" type="ORF">LCGC14_1191620</name>
</gene>
<organism evidence="1">
    <name type="scientific">marine sediment metagenome</name>
    <dbReference type="NCBI Taxonomy" id="412755"/>
    <lineage>
        <taxon>unclassified sequences</taxon>
        <taxon>metagenomes</taxon>
        <taxon>ecological metagenomes</taxon>
    </lineage>
</organism>
<dbReference type="EMBL" id="LAZR01006053">
    <property type="protein sequence ID" value="KKM95100.1"/>
    <property type="molecule type" value="Genomic_DNA"/>
</dbReference>
<proteinExistence type="predicted"/>
<accession>A0A0F9P1V4</accession>